<dbReference type="OrthoDB" id="5378430at2759"/>
<dbReference type="GeneID" id="28830091"/>
<dbReference type="RefSeq" id="XP_018066961.1">
    <property type="nucleotide sequence ID" value="XM_018220365.1"/>
</dbReference>
<protein>
    <submittedName>
        <fullName evidence="1">Uncharacterized protein</fullName>
    </submittedName>
</protein>
<evidence type="ECO:0000313" key="2">
    <source>
        <dbReference type="Proteomes" id="UP000070700"/>
    </source>
</evidence>
<reference evidence="1 2" key="1">
    <citation type="submission" date="2015-10" db="EMBL/GenBank/DDBJ databases">
        <title>Full genome of DAOMC 229536 Phialocephala scopiformis, a fungal endophyte of spruce producing the potent anti-insectan compound rugulosin.</title>
        <authorList>
            <consortium name="DOE Joint Genome Institute"/>
            <person name="Walker A.K."/>
            <person name="Frasz S.L."/>
            <person name="Seifert K.A."/>
            <person name="Miller J.D."/>
            <person name="Mondo S.J."/>
            <person name="Labutti K."/>
            <person name="Lipzen A."/>
            <person name="Dockter R."/>
            <person name="Kennedy M."/>
            <person name="Grigoriev I.V."/>
            <person name="Spatafora J.W."/>
        </authorList>
    </citation>
    <scope>NUCLEOTIDE SEQUENCE [LARGE SCALE GENOMIC DNA]</scope>
    <source>
        <strain evidence="1 2">CBS 120377</strain>
    </source>
</reference>
<accession>A0A194WX98</accession>
<sequence>MRNLQILLEFIDFSTIVETTGLPNVDFVAVTWNSGQTSCYIIAQFHITVGVVLCQEATVLAESVIECWDSASDIVADLLADYSLTAGAVTISALDGLSVTTAFNYGDDPALHAQNILKLAYQGIWSSMTNFLGGAKSSPTPVNDQVPAIVARVSSWRVGLWIGMNVLLTLASIILLTVQSGCTRDIVEDPVLAPILLDSSEVIGAGHTGLCNLNVLTKEADRQGKLRLRCLNRSVPHWHHDKLELEGESSGHEQ</sequence>
<dbReference type="AlphaFoldDB" id="A0A194WX98"/>
<dbReference type="EMBL" id="KQ947424">
    <property type="protein sequence ID" value="KUJ12606.1"/>
    <property type="molecule type" value="Genomic_DNA"/>
</dbReference>
<organism evidence="1 2">
    <name type="scientific">Mollisia scopiformis</name>
    <name type="common">Conifer needle endophyte fungus</name>
    <name type="synonym">Phialocephala scopiformis</name>
    <dbReference type="NCBI Taxonomy" id="149040"/>
    <lineage>
        <taxon>Eukaryota</taxon>
        <taxon>Fungi</taxon>
        <taxon>Dikarya</taxon>
        <taxon>Ascomycota</taxon>
        <taxon>Pezizomycotina</taxon>
        <taxon>Leotiomycetes</taxon>
        <taxon>Helotiales</taxon>
        <taxon>Mollisiaceae</taxon>
        <taxon>Mollisia</taxon>
    </lineage>
</organism>
<keyword evidence="2" id="KW-1185">Reference proteome</keyword>
<name>A0A194WX98_MOLSC</name>
<evidence type="ECO:0000313" key="1">
    <source>
        <dbReference type="EMBL" id="KUJ12606.1"/>
    </source>
</evidence>
<dbReference type="KEGG" id="psco:LY89DRAFT_738380"/>
<gene>
    <name evidence="1" type="ORF">LY89DRAFT_738380</name>
</gene>
<dbReference type="Proteomes" id="UP000070700">
    <property type="component" value="Unassembled WGS sequence"/>
</dbReference>
<proteinExistence type="predicted"/>
<dbReference type="InParanoid" id="A0A194WX98"/>